<comment type="subcellular location">
    <subcellularLocation>
        <location evidence="1">Membrane</location>
        <topology evidence="1">Multi-pass membrane protein</topology>
    </subcellularLocation>
</comment>
<feature type="transmembrane region" description="Helical" evidence="5">
    <location>
        <begin position="160"/>
        <end position="179"/>
    </location>
</feature>
<dbReference type="InterPro" id="IPR020846">
    <property type="entry name" value="MFS_dom"/>
</dbReference>
<feature type="transmembrane region" description="Helical" evidence="5">
    <location>
        <begin position="688"/>
        <end position="708"/>
    </location>
</feature>
<dbReference type="SUPFAM" id="SSF103473">
    <property type="entry name" value="MFS general substrate transporter"/>
    <property type="match status" value="2"/>
</dbReference>
<feature type="transmembrane region" description="Helical" evidence="5">
    <location>
        <begin position="334"/>
        <end position="351"/>
    </location>
</feature>
<feature type="transmembrane region" description="Helical" evidence="5">
    <location>
        <begin position="97"/>
        <end position="113"/>
    </location>
</feature>
<evidence type="ECO:0000313" key="8">
    <source>
        <dbReference type="Proteomes" id="UP000790347"/>
    </source>
</evidence>
<dbReference type="PROSITE" id="PS50850">
    <property type="entry name" value="MFS"/>
    <property type="match status" value="1"/>
</dbReference>
<evidence type="ECO:0000256" key="3">
    <source>
        <dbReference type="ARBA" id="ARBA00022989"/>
    </source>
</evidence>
<gene>
    <name evidence="7" type="ORF">DERF_000795</name>
</gene>
<dbReference type="Gene3D" id="1.20.1250.20">
    <property type="entry name" value="MFS general substrate transporter like domains"/>
    <property type="match status" value="3"/>
</dbReference>
<dbReference type="PANTHER" id="PTHR23121:SF9">
    <property type="entry name" value="SODIUM-DEPENDENT GLUCOSE TRANSPORTER 1"/>
    <property type="match status" value="1"/>
</dbReference>
<comment type="caution">
    <text evidence="7">The sequence shown here is derived from an EMBL/GenBank/DDBJ whole genome shotgun (WGS) entry which is preliminary data.</text>
</comment>
<feature type="transmembrane region" description="Helical" evidence="5">
    <location>
        <begin position="304"/>
        <end position="327"/>
    </location>
</feature>
<feature type="transmembrane region" description="Helical" evidence="5">
    <location>
        <begin position="715"/>
        <end position="732"/>
    </location>
</feature>
<evidence type="ECO:0000313" key="7">
    <source>
        <dbReference type="EMBL" id="KAH9526732.1"/>
    </source>
</evidence>
<feature type="transmembrane region" description="Helical" evidence="5">
    <location>
        <begin position="774"/>
        <end position="791"/>
    </location>
</feature>
<feature type="transmembrane region" description="Helical" evidence="5">
    <location>
        <begin position="357"/>
        <end position="381"/>
    </location>
</feature>
<dbReference type="EMBL" id="ASGP02000001">
    <property type="protein sequence ID" value="KAH9526732.1"/>
    <property type="molecule type" value="Genomic_DNA"/>
</dbReference>
<dbReference type="InterPro" id="IPR036259">
    <property type="entry name" value="MFS_trans_sf"/>
</dbReference>
<keyword evidence="8" id="KW-1185">Reference proteome</keyword>
<proteinExistence type="predicted"/>
<dbReference type="InterPro" id="IPR011701">
    <property type="entry name" value="MFS"/>
</dbReference>
<feature type="transmembrane region" description="Helical" evidence="5">
    <location>
        <begin position="590"/>
        <end position="614"/>
    </location>
</feature>
<feature type="transmembrane region" description="Helical" evidence="5">
    <location>
        <begin position="515"/>
        <end position="532"/>
    </location>
</feature>
<evidence type="ECO:0000259" key="6">
    <source>
        <dbReference type="PROSITE" id="PS50850"/>
    </source>
</evidence>
<feature type="transmembrane region" description="Helical" evidence="5">
    <location>
        <begin position="461"/>
        <end position="483"/>
    </location>
</feature>
<keyword evidence="4 5" id="KW-0472">Membrane</keyword>
<feature type="transmembrane region" description="Helical" evidence="5">
    <location>
        <begin position="489"/>
        <end position="508"/>
    </location>
</feature>
<feature type="transmembrane region" description="Helical" evidence="5">
    <location>
        <begin position="31"/>
        <end position="52"/>
    </location>
</feature>
<feature type="transmembrane region" description="Helical" evidence="5">
    <location>
        <begin position="199"/>
        <end position="220"/>
    </location>
</feature>
<name>A0A922I7B5_DERFA</name>
<organism evidence="7 8">
    <name type="scientific">Dermatophagoides farinae</name>
    <name type="common">American house dust mite</name>
    <dbReference type="NCBI Taxonomy" id="6954"/>
    <lineage>
        <taxon>Eukaryota</taxon>
        <taxon>Metazoa</taxon>
        <taxon>Ecdysozoa</taxon>
        <taxon>Arthropoda</taxon>
        <taxon>Chelicerata</taxon>
        <taxon>Arachnida</taxon>
        <taxon>Acari</taxon>
        <taxon>Acariformes</taxon>
        <taxon>Sarcoptiformes</taxon>
        <taxon>Astigmata</taxon>
        <taxon>Psoroptidia</taxon>
        <taxon>Analgoidea</taxon>
        <taxon>Pyroglyphidae</taxon>
        <taxon>Dermatophagoidinae</taxon>
        <taxon>Dermatophagoides</taxon>
    </lineage>
</organism>
<evidence type="ECO:0000256" key="1">
    <source>
        <dbReference type="ARBA" id="ARBA00004141"/>
    </source>
</evidence>
<protein>
    <recommendedName>
        <fullName evidence="6">Major facilitator superfamily (MFS) profile domain-containing protein</fullName>
    </recommendedName>
</protein>
<dbReference type="AlphaFoldDB" id="A0A922I7B5"/>
<sequence length="831" mass="93484">MINQLIFHLNNNDDDDGDEYNTTTNRRKSNIVYTVLIYINYIAFGITCNALWPVLIDLSYIYDVSNETLDFLATFAAFGYMIGSLTGFIYKWINRQLVLIFMVATMAFLIAYTPYYSSIYQLFVATLIIGIGSGSWESSNTVWLVEMWPKHQASAIQIQQFMYGIGSIISPSMLAPFVQGIANETEVGVESRKSLLIKPFITIGVLQLIVPIIMFIMFFCDQYERTDRSSSIISASLKNTDVENDATTADDADADAGDVKYRYVKLFLVGFMLAAYMGAEMAYNDYSDTMFQYWQPDHLTATESATVMACLSTGCTVGCLITAIISLRIRPNIIIAYHLAMIVVALSLLYAGRQIRIIIYISNLILGYGFSAMWPAIIAFTERRFRLTDRASSLIFFFNELAVMFSPVLIGQYLTTEPLILLLVEAIYMAISIILFIGITMNAVWPTLVDMSYIYNVPSETMNYVGCFSAIGYILGALTGIVYKWLNRQLVLVIMVSMTAFLIAFMPYYGSIRNLFIVTSVIGIGLGSWDSSNTVWLVEMWPKHQAPVMQTQQFVFGLGSITSAGVMSQFVQGIPENGTQVTVKSRQDSLIIPCVLIGSMQMIVPIIMVILFVVRRYNKPMERKKEKKTETIDSKEPMSKIKYRKIKLVLVAFMIALYTSAEQGYFFFSDTMFQYWKPVMTSSKSATVLATLAAAYTIGRLLTAFISIRVKPDIIIIYHYVILIISLIWLNLTHDSQLSNYLATALLGYGYSAMWPAMISFAENHLRMTDRSSALIYSCVGLSTVFTPLLIGPKLTDEPLILLKFNAIYLAISIILFVAVNLLIKCCRTKP</sequence>
<dbReference type="Proteomes" id="UP000790347">
    <property type="component" value="Unassembled WGS sequence"/>
</dbReference>
<dbReference type="PANTHER" id="PTHR23121">
    <property type="entry name" value="SODIUM-DEPENDENT GLUCOSE TRANSPORTER 1"/>
    <property type="match status" value="1"/>
</dbReference>
<feature type="transmembrane region" description="Helical" evidence="5">
    <location>
        <begin position="266"/>
        <end position="284"/>
    </location>
</feature>
<feature type="transmembrane region" description="Helical" evidence="5">
    <location>
        <begin position="119"/>
        <end position="139"/>
    </location>
</feature>
<evidence type="ECO:0000256" key="2">
    <source>
        <dbReference type="ARBA" id="ARBA00022692"/>
    </source>
</evidence>
<evidence type="ECO:0000256" key="5">
    <source>
        <dbReference type="SAM" id="Phobius"/>
    </source>
</evidence>
<feature type="transmembrane region" description="Helical" evidence="5">
    <location>
        <begin position="738"/>
        <end position="762"/>
    </location>
</feature>
<accession>A0A922I7B5</accession>
<feature type="transmembrane region" description="Helical" evidence="5">
    <location>
        <begin position="648"/>
        <end position="668"/>
    </location>
</feature>
<keyword evidence="2 5" id="KW-0812">Transmembrane</keyword>
<keyword evidence="3 5" id="KW-1133">Transmembrane helix</keyword>
<feature type="domain" description="Major facilitator superfamily (MFS) profile" evidence="6">
    <location>
        <begin position="33"/>
        <end position="444"/>
    </location>
</feature>
<dbReference type="GO" id="GO:0016020">
    <property type="term" value="C:membrane"/>
    <property type="evidence" value="ECO:0007669"/>
    <property type="project" value="UniProtKB-SubCell"/>
</dbReference>
<feature type="transmembrane region" description="Helical" evidence="5">
    <location>
        <begin position="803"/>
        <end position="824"/>
    </location>
</feature>
<reference evidence="7" key="1">
    <citation type="submission" date="2013-05" db="EMBL/GenBank/DDBJ databases">
        <authorList>
            <person name="Yim A.K.Y."/>
            <person name="Chan T.F."/>
            <person name="Ji K.M."/>
            <person name="Liu X.Y."/>
            <person name="Zhou J.W."/>
            <person name="Li R.Q."/>
            <person name="Yang K.Y."/>
            <person name="Li J."/>
            <person name="Li M."/>
            <person name="Law P.T.W."/>
            <person name="Wu Y.L."/>
            <person name="Cai Z.L."/>
            <person name="Qin H."/>
            <person name="Bao Y."/>
            <person name="Leung R.K.K."/>
            <person name="Ng P.K.S."/>
            <person name="Zou J."/>
            <person name="Zhong X.J."/>
            <person name="Ran P.X."/>
            <person name="Zhong N.S."/>
            <person name="Liu Z.G."/>
            <person name="Tsui S.K.W."/>
        </authorList>
    </citation>
    <scope>NUCLEOTIDE SEQUENCE</scope>
    <source>
        <strain evidence="7">Derf</strain>
        <tissue evidence="7">Whole organism</tissue>
    </source>
</reference>
<feature type="transmembrane region" description="Helical" evidence="5">
    <location>
        <begin position="426"/>
        <end position="449"/>
    </location>
</feature>
<dbReference type="GO" id="GO:0022857">
    <property type="term" value="F:transmembrane transporter activity"/>
    <property type="evidence" value="ECO:0007669"/>
    <property type="project" value="InterPro"/>
</dbReference>
<reference evidence="7" key="2">
    <citation type="journal article" date="2022" name="Res Sq">
        <title>Comparative Genomics Reveals Insights into the Divergent Evolution of Astigmatic Mites and Household Pest Adaptations.</title>
        <authorList>
            <person name="Xiong Q."/>
            <person name="Wan A.T.-Y."/>
            <person name="Liu X.-Y."/>
            <person name="Fung C.S.-H."/>
            <person name="Xiao X."/>
            <person name="Malainual N."/>
            <person name="Hou J."/>
            <person name="Wang L."/>
            <person name="Wang M."/>
            <person name="Yang K."/>
            <person name="Cui Y."/>
            <person name="Leung E."/>
            <person name="Nong W."/>
            <person name="Shin S.-K."/>
            <person name="Au S."/>
            <person name="Jeong K.Y."/>
            <person name="Chew F.T."/>
            <person name="Hui J."/>
            <person name="Leung T.F."/>
            <person name="Tungtrongchitr A."/>
            <person name="Zhong N."/>
            <person name="Liu Z."/>
            <person name="Tsui S."/>
        </authorList>
    </citation>
    <scope>NUCLEOTIDE SEQUENCE</scope>
    <source>
        <strain evidence="7">Derf</strain>
        <tissue evidence="7">Whole organism</tissue>
    </source>
</reference>
<dbReference type="Pfam" id="PF07690">
    <property type="entry name" value="MFS_1"/>
    <property type="match status" value="2"/>
</dbReference>
<evidence type="ECO:0000256" key="4">
    <source>
        <dbReference type="ARBA" id="ARBA00023136"/>
    </source>
</evidence>
<feature type="transmembrane region" description="Helical" evidence="5">
    <location>
        <begin position="72"/>
        <end position="90"/>
    </location>
</feature>